<sequence>MALLLCRPLGASVQPGGLSQGGGRKLTWALSWESPPRLTPRFSLRSLGAVRRWTGPGCFAGRAHPQGVLSGQPHWEQGRTCFSRFERGAPSGGVPAGPTVPPQCRWVPPPKPGAWPIPPSLAGSSPRARFPREAAALKGTRGHRPSHGPGGPARAATFPGPDAGVPLLRPLFSRAAEEFNARAVRAGALGRSSQAGPSGAGPSCVRHDRSPGHAPLLCLHLS</sequence>
<dbReference type="EMBL" id="JANPWB010000014">
    <property type="protein sequence ID" value="KAJ1099873.1"/>
    <property type="molecule type" value="Genomic_DNA"/>
</dbReference>
<gene>
    <name evidence="2" type="ORF">NDU88_004967</name>
</gene>
<proteinExistence type="predicted"/>
<name>A0AAV7MD71_PLEWA</name>
<feature type="region of interest" description="Disordered" evidence="1">
    <location>
        <begin position="189"/>
        <end position="209"/>
    </location>
</feature>
<comment type="caution">
    <text evidence="2">The sequence shown here is derived from an EMBL/GenBank/DDBJ whole genome shotgun (WGS) entry which is preliminary data.</text>
</comment>
<feature type="compositionally biased region" description="Low complexity" evidence="1">
    <location>
        <begin position="190"/>
        <end position="203"/>
    </location>
</feature>
<accession>A0AAV7MD71</accession>
<protein>
    <submittedName>
        <fullName evidence="2">Uncharacterized protein</fullName>
    </submittedName>
</protein>
<evidence type="ECO:0000313" key="2">
    <source>
        <dbReference type="EMBL" id="KAJ1099873.1"/>
    </source>
</evidence>
<evidence type="ECO:0000313" key="3">
    <source>
        <dbReference type="Proteomes" id="UP001066276"/>
    </source>
</evidence>
<keyword evidence="3" id="KW-1185">Reference proteome</keyword>
<evidence type="ECO:0000256" key="1">
    <source>
        <dbReference type="SAM" id="MobiDB-lite"/>
    </source>
</evidence>
<reference evidence="2" key="1">
    <citation type="journal article" date="2022" name="bioRxiv">
        <title>Sequencing and chromosome-scale assembly of the giantPleurodeles waltlgenome.</title>
        <authorList>
            <person name="Brown T."/>
            <person name="Elewa A."/>
            <person name="Iarovenko S."/>
            <person name="Subramanian E."/>
            <person name="Araus A.J."/>
            <person name="Petzold A."/>
            <person name="Susuki M."/>
            <person name="Suzuki K.-i.T."/>
            <person name="Hayashi T."/>
            <person name="Toyoda A."/>
            <person name="Oliveira C."/>
            <person name="Osipova E."/>
            <person name="Leigh N.D."/>
            <person name="Simon A."/>
            <person name="Yun M.H."/>
        </authorList>
    </citation>
    <scope>NUCLEOTIDE SEQUENCE</scope>
    <source>
        <strain evidence="2">20211129_DDA</strain>
        <tissue evidence="2">Liver</tissue>
    </source>
</reference>
<dbReference type="Proteomes" id="UP001066276">
    <property type="component" value="Chromosome 10"/>
</dbReference>
<dbReference type="AlphaFoldDB" id="A0AAV7MD71"/>
<organism evidence="2 3">
    <name type="scientific">Pleurodeles waltl</name>
    <name type="common">Iberian ribbed newt</name>
    <dbReference type="NCBI Taxonomy" id="8319"/>
    <lineage>
        <taxon>Eukaryota</taxon>
        <taxon>Metazoa</taxon>
        <taxon>Chordata</taxon>
        <taxon>Craniata</taxon>
        <taxon>Vertebrata</taxon>
        <taxon>Euteleostomi</taxon>
        <taxon>Amphibia</taxon>
        <taxon>Batrachia</taxon>
        <taxon>Caudata</taxon>
        <taxon>Salamandroidea</taxon>
        <taxon>Salamandridae</taxon>
        <taxon>Pleurodelinae</taxon>
        <taxon>Pleurodeles</taxon>
    </lineage>
</organism>